<dbReference type="Proteomes" id="UP001610063">
    <property type="component" value="Unassembled WGS sequence"/>
</dbReference>
<dbReference type="CDD" id="cd00487">
    <property type="entry name" value="Pep_deformylase"/>
    <property type="match status" value="1"/>
</dbReference>
<gene>
    <name evidence="4 5" type="primary">def</name>
    <name evidence="5" type="ORF">ACHKAR_16870</name>
</gene>
<comment type="cofactor">
    <cofactor evidence="4">
        <name>Fe(2+)</name>
        <dbReference type="ChEBI" id="CHEBI:29033"/>
    </cofactor>
    <text evidence="4">Binds 1 Fe(2+) ion.</text>
</comment>
<dbReference type="Gene3D" id="3.90.45.10">
    <property type="entry name" value="Peptide deformylase"/>
    <property type="match status" value="1"/>
</dbReference>
<proteinExistence type="inferred from homology"/>
<feature type="binding site" evidence="4">
    <location>
        <position position="95"/>
    </location>
    <ligand>
        <name>Fe cation</name>
        <dbReference type="ChEBI" id="CHEBI:24875"/>
    </ligand>
</feature>
<dbReference type="Pfam" id="PF01327">
    <property type="entry name" value="Pep_deformylase"/>
    <property type="match status" value="1"/>
</dbReference>
<dbReference type="GO" id="GO:0042586">
    <property type="term" value="F:peptide deformylase activity"/>
    <property type="evidence" value="ECO:0007669"/>
    <property type="project" value="UniProtKB-EC"/>
</dbReference>
<dbReference type="NCBIfam" id="TIGR00079">
    <property type="entry name" value="pept_deformyl"/>
    <property type="match status" value="1"/>
</dbReference>
<feature type="binding site" evidence="4">
    <location>
        <position position="141"/>
    </location>
    <ligand>
        <name>Fe cation</name>
        <dbReference type="ChEBI" id="CHEBI:24875"/>
    </ligand>
</feature>
<evidence type="ECO:0000256" key="2">
    <source>
        <dbReference type="ARBA" id="ARBA00022723"/>
    </source>
</evidence>
<protein>
    <recommendedName>
        <fullName evidence="4">Peptide deformylase</fullName>
        <shortName evidence="4">PDF</shortName>
        <ecNumber evidence="4">3.5.1.88</ecNumber>
    </recommendedName>
    <alternativeName>
        <fullName evidence="4">Polypeptide deformylase</fullName>
    </alternativeName>
</protein>
<dbReference type="HAMAP" id="MF_00163">
    <property type="entry name" value="Pep_deformylase"/>
    <property type="match status" value="1"/>
</dbReference>
<comment type="catalytic activity">
    <reaction evidence="4">
        <text>N-terminal N-formyl-L-methionyl-[peptide] + H2O = N-terminal L-methionyl-[peptide] + formate</text>
        <dbReference type="Rhea" id="RHEA:24420"/>
        <dbReference type="Rhea" id="RHEA-COMP:10639"/>
        <dbReference type="Rhea" id="RHEA-COMP:10640"/>
        <dbReference type="ChEBI" id="CHEBI:15377"/>
        <dbReference type="ChEBI" id="CHEBI:15740"/>
        <dbReference type="ChEBI" id="CHEBI:49298"/>
        <dbReference type="ChEBI" id="CHEBI:64731"/>
        <dbReference type="EC" id="3.5.1.88"/>
    </reaction>
</comment>
<organism evidence="5 6">
    <name type="scientific">Marinoscillum luteum</name>
    <dbReference type="NCBI Taxonomy" id="861051"/>
    <lineage>
        <taxon>Bacteria</taxon>
        <taxon>Pseudomonadati</taxon>
        <taxon>Bacteroidota</taxon>
        <taxon>Cytophagia</taxon>
        <taxon>Cytophagales</taxon>
        <taxon>Reichenbachiellaceae</taxon>
        <taxon>Marinoscillum</taxon>
    </lineage>
</organism>
<dbReference type="EC" id="3.5.1.88" evidence="4"/>
<keyword evidence="6" id="KW-1185">Reference proteome</keyword>
<sequence length="183" mass="20841">MIYPIVLFGDPVLKKKAADIPQGASVKELIADMFETMYSASGVGLAAPQIGKSIRLFVVDDYPMMDEGEEGVRKAFINPQIIDEHGEEWAFEEGCLSIPGIREDVSRKSVVKIRYFDEEWNEHEEEYDDIHARVIQHEYDHIEGVLFTDHISSFKKRLLKGKLANISKGKVDADYRVKVPAKR</sequence>
<dbReference type="PRINTS" id="PR01576">
    <property type="entry name" value="PDEFORMYLASE"/>
</dbReference>
<dbReference type="PANTHER" id="PTHR10458">
    <property type="entry name" value="PEPTIDE DEFORMYLASE"/>
    <property type="match status" value="1"/>
</dbReference>
<evidence type="ECO:0000256" key="4">
    <source>
        <dbReference type="HAMAP-Rule" id="MF_00163"/>
    </source>
</evidence>
<name>A0ABW7NBW8_9BACT</name>
<evidence type="ECO:0000256" key="3">
    <source>
        <dbReference type="ARBA" id="ARBA00022801"/>
    </source>
</evidence>
<keyword evidence="3 4" id="KW-0378">Hydrolase</keyword>
<comment type="caution">
    <text evidence="5">The sequence shown here is derived from an EMBL/GenBank/DDBJ whole genome shotgun (WGS) entry which is preliminary data.</text>
</comment>
<keyword evidence="2 4" id="KW-0479">Metal-binding</keyword>
<feature type="active site" evidence="4">
    <location>
        <position position="138"/>
    </location>
</feature>
<dbReference type="EMBL" id="JBIPKE010000019">
    <property type="protein sequence ID" value="MFH6985127.1"/>
    <property type="molecule type" value="Genomic_DNA"/>
</dbReference>
<dbReference type="NCBIfam" id="NF001159">
    <property type="entry name" value="PRK00150.1-3"/>
    <property type="match status" value="1"/>
</dbReference>
<dbReference type="PIRSF" id="PIRSF004749">
    <property type="entry name" value="Pep_def"/>
    <property type="match status" value="1"/>
</dbReference>
<comment type="similarity">
    <text evidence="1 4">Belongs to the polypeptide deformylase family.</text>
</comment>
<dbReference type="InterPro" id="IPR023635">
    <property type="entry name" value="Peptide_deformylase"/>
</dbReference>
<feature type="binding site" evidence="4">
    <location>
        <position position="137"/>
    </location>
    <ligand>
        <name>Fe cation</name>
        <dbReference type="ChEBI" id="CHEBI:24875"/>
    </ligand>
</feature>
<comment type="function">
    <text evidence="4">Removes the formyl group from the N-terminal Met of newly synthesized proteins. Requires at least a dipeptide for an efficient rate of reaction. N-terminal L-methionine is a prerequisite for activity but the enzyme has broad specificity at other positions.</text>
</comment>
<dbReference type="RefSeq" id="WP_395418598.1">
    <property type="nucleotide sequence ID" value="NZ_JBIPKE010000019.1"/>
</dbReference>
<dbReference type="InterPro" id="IPR036821">
    <property type="entry name" value="Peptide_deformylase_sf"/>
</dbReference>
<evidence type="ECO:0000313" key="5">
    <source>
        <dbReference type="EMBL" id="MFH6985127.1"/>
    </source>
</evidence>
<evidence type="ECO:0000256" key="1">
    <source>
        <dbReference type="ARBA" id="ARBA00010759"/>
    </source>
</evidence>
<reference evidence="5 6" key="1">
    <citation type="journal article" date="2013" name="Int. J. Syst. Evol. Microbiol.">
        <title>Marinoscillum luteum sp. nov., isolated from marine sediment.</title>
        <authorList>
            <person name="Cha I.T."/>
            <person name="Park S.J."/>
            <person name="Kim S.J."/>
            <person name="Kim J.G."/>
            <person name="Jung M.Y."/>
            <person name="Shin K.S."/>
            <person name="Kwon K.K."/>
            <person name="Yang S.H."/>
            <person name="Seo Y.S."/>
            <person name="Rhee S.K."/>
        </authorList>
    </citation>
    <scope>NUCLEOTIDE SEQUENCE [LARGE SCALE GENOMIC DNA]</scope>
    <source>
        <strain evidence="5 6">KCTC 23939</strain>
    </source>
</reference>
<keyword evidence="4" id="KW-0408">Iron</keyword>
<evidence type="ECO:0000313" key="6">
    <source>
        <dbReference type="Proteomes" id="UP001610063"/>
    </source>
</evidence>
<accession>A0ABW7NBW8</accession>
<dbReference type="SUPFAM" id="SSF56420">
    <property type="entry name" value="Peptide deformylase"/>
    <property type="match status" value="1"/>
</dbReference>
<dbReference type="PANTHER" id="PTHR10458:SF22">
    <property type="entry name" value="PEPTIDE DEFORMYLASE"/>
    <property type="match status" value="1"/>
</dbReference>
<keyword evidence="4" id="KW-0648">Protein biosynthesis</keyword>